<dbReference type="Gene3D" id="3.40.50.1000">
    <property type="entry name" value="HAD superfamily/HAD-like"/>
    <property type="match status" value="1"/>
</dbReference>
<organism evidence="2 3">
    <name type="scientific">Trifolium subterraneum</name>
    <name type="common">Subterranean clover</name>
    <dbReference type="NCBI Taxonomy" id="3900"/>
    <lineage>
        <taxon>Eukaryota</taxon>
        <taxon>Viridiplantae</taxon>
        <taxon>Streptophyta</taxon>
        <taxon>Embryophyta</taxon>
        <taxon>Tracheophyta</taxon>
        <taxon>Spermatophyta</taxon>
        <taxon>Magnoliopsida</taxon>
        <taxon>eudicotyledons</taxon>
        <taxon>Gunneridae</taxon>
        <taxon>Pentapetalae</taxon>
        <taxon>rosids</taxon>
        <taxon>fabids</taxon>
        <taxon>Fabales</taxon>
        <taxon>Fabaceae</taxon>
        <taxon>Papilionoideae</taxon>
        <taxon>50 kb inversion clade</taxon>
        <taxon>NPAAA clade</taxon>
        <taxon>Hologalegina</taxon>
        <taxon>IRL clade</taxon>
        <taxon>Trifolieae</taxon>
        <taxon>Trifolium</taxon>
    </lineage>
</organism>
<keyword evidence="3" id="KW-1185">Reference proteome</keyword>
<sequence>MRSSFVLESGFYITSFSATIFIAGFAALGVLLITLLVSMAMMLQSCQNNNAGIIELRNINDDYSYCKIQSLHAKLNNLEQHNVPNICKDLAIQYIKSGHYARDLDLTKSVIMDYFNGVKPSEDGFDVVLIDIDGIFPWNPNSSNLFQSTISNCTLEAKKLKLMLMLRLYMNLQASGWSIILLSREAVKDQNVTINYLVDAGFRDWSSLMMRDGEDSTKRNEYFSKKRNVIETKGLRIKGSSNYMSAKPHKSDTDTRDSGVTIGILNVKTTVSTSVISVVSTFIIHTLPIQDSRNSSDRAFGIYFSDSRHNKFLSESAFYNLERKTTISTSLFPTFIVHLLYRYKTPFLWVLIIGILNA</sequence>
<evidence type="ECO:0000313" key="2">
    <source>
        <dbReference type="EMBL" id="GAU34002.1"/>
    </source>
</evidence>
<dbReference type="Proteomes" id="UP000242715">
    <property type="component" value="Unassembled WGS sequence"/>
</dbReference>
<gene>
    <name evidence="2" type="ORF">TSUD_212630</name>
</gene>
<evidence type="ECO:0000313" key="3">
    <source>
        <dbReference type="Proteomes" id="UP000242715"/>
    </source>
</evidence>
<keyword evidence="1" id="KW-0472">Membrane</keyword>
<dbReference type="PANTHER" id="PTHR31284:SF22">
    <property type="entry name" value="ACID PHOSPHATASE"/>
    <property type="match status" value="1"/>
</dbReference>
<dbReference type="AlphaFoldDB" id="A0A2Z6NB38"/>
<keyword evidence="1" id="KW-1133">Transmembrane helix</keyword>
<evidence type="ECO:0008006" key="4">
    <source>
        <dbReference type="Google" id="ProtNLM"/>
    </source>
</evidence>
<keyword evidence="1" id="KW-0812">Transmembrane</keyword>
<reference evidence="3" key="1">
    <citation type="journal article" date="2017" name="Front. Plant Sci.">
        <title>Climate Clever Clovers: New Paradigm to Reduce the Environmental Footprint of Ruminants by Breeding Low Methanogenic Forages Utilizing Haplotype Variation.</title>
        <authorList>
            <person name="Kaur P."/>
            <person name="Appels R."/>
            <person name="Bayer P.E."/>
            <person name="Keeble-Gagnere G."/>
            <person name="Wang J."/>
            <person name="Hirakawa H."/>
            <person name="Shirasawa K."/>
            <person name="Vercoe P."/>
            <person name="Stefanova K."/>
            <person name="Durmic Z."/>
            <person name="Nichols P."/>
            <person name="Revell C."/>
            <person name="Isobe S.N."/>
            <person name="Edwards D."/>
            <person name="Erskine W."/>
        </authorList>
    </citation>
    <scope>NUCLEOTIDE SEQUENCE [LARGE SCALE GENOMIC DNA]</scope>
    <source>
        <strain evidence="3">cv. Daliak</strain>
    </source>
</reference>
<accession>A0A2Z6NB38</accession>
<feature type="transmembrane region" description="Helical" evidence="1">
    <location>
        <begin position="12"/>
        <end position="37"/>
    </location>
</feature>
<protein>
    <recommendedName>
        <fullName evidence="4">Acid phosphatase</fullName>
    </recommendedName>
</protein>
<dbReference type="Pfam" id="PF03767">
    <property type="entry name" value="Acid_phosphat_B"/>
    <property type="match status" value="1"/>
</dbReference>
<name>A0A2Z6NB38_TRISU</name>
<dbReference type="OrthoDB" id="1900337at2759"/>
<dbReference type="PANTHER" id="PTHR31284">
    <property type="entry name" value="ACID PHOSPHATASE-LIKE PROTEIN"/>
    <property type="match status" value="1"/>
</dbReference>
<evidence type="ECO:0000256" key="1">
    <source>
        <dbReference type="SAM" id="Phobius"/>
    </source>
</evidence>
<dbReference type="EMBL" id="DF973543">
    <property type="protein sequence ID" value="GAU34002.1"/>
    <property type="molecule type" value="Genomic_DNA"/>
</dbReference>
<dbReference type="InterPro" id="IPR005519">
    <property type="entry name" value="Acid_phosphat_B-like"/>
</dbReference>
<dbReference type="InterPro" id="IPR023214">
    <property type="entry name" value="HAD_sf"/>
</dbReference>
<proteinExistence type="predicted"/>